<reference evidence="7" key="1">
    <citation type="journal article" date="2019" name="Int. J. Syst. Evol. Microbiol.">
        <title>The Global Catalogue of Microorganisms (GCM) 10K type strain sequencing project: providing services to taxonomists for standard genome sequencing and annotation.</title>
        <authorList>
            <consortium name="The Broad Institute Genomics Platform"/>
            <consortium name="The Broad Institute Genome Sequencing Center for Infectious Disease"/>
            <person name="Wu L."/>
            <person name="Ma J."/>
        </authorList>
    </citation>
    <scope>NUCLEOTIDE SEQUENCE [LARGE SCALE GENOMIC DNA]</scope>
    <source>
        <strain evidence="7">JCM 11574</strain>
    </source>
</reference>
<evidence type="ECO:0000256" key="1">
    <source>
        <dbReference type="ARBA" id="ARBA00023015"/>
    </source>
</evidence>
<keyword evidence="7" id="KW-1185">Reference proteome</keyword>
<dbReference type="PANTHER" id="PTHR46796:SF6">
    <property type="entry name" value="ARAC SUBFAMILY"/>
    <property type="match status" value="1"/>
</dbReference>
<dbReference type="InterPro" id="IPR035418">
    <property type="entry name" value="AraC-bd_2"/>
</dbReference>
<accession>A0ABP6MU48</accession>
<evidence type="ECO:0000256" key="4">
    <source>
        <dbReference type="SAM" id="MobiDB-lite"/>
    </source>
</evidence>
<name>A0ABP6MU48_9ACTN</name>
<dbReference type="InterPro" id="IPR009057">
    <property type="entry name" value="Homeodomain-like_sf"/>
</dbReference>
<dbReference type="InterPro" id="IPR050204">
    <property type="entry name" value="AraC_XylS_family_regulators"/>
</dbReference>
<dbReference type="Proteomes" id="UP001500893">
    <property type="component" value="Unassembled WGS sequence"/>
</dbReference>
<evidence type="ECO:0000256" key="2">
    <source>
        <dbReference type="ARBA" id="ARBA00023125"/>
    </source>
</evidence>
<evidence type="ECO:0000259" key="5">
    <source>
        <dbReference type="PROSITE" id="PS01124"/>
    </source>
</evidence>
<dbReference type="SUPFAM" id="SSF46689">
    <property type="entry name" value="Homeodomain-like"/>
    <property type="match status" value="1"/>
</dbReference>
<evidence type="ECO:0000313" key="6">
    <source>
        <dbReference type="EMBL" id="GAA3125947.1"/>
    </source>
</evidence>
<dbReference type="InterPro" id="IPR018060">
    <property type="entry name" value="HTH_AraC"/>
</dbReference>
<protein>
    <submittedName>
        <fullName evidence="6">Helix-turn-helix domain-containing protein</fullName>
    </submittedName>
</protein>
<keyword evidence="3" id="KW-0804">Transcription</keyword>
<dbReference type="PRINTS" id="PR00032">
    <property type="entry name" value="HTHARAC"/>
</dbReference>
<dbReference type="Gene3D" id="1.10.10.60">
    <property type="entry name" value="Homeodomain-like"/>
    <property type="match status" value="1"/>
</dbReference>
<keyword evidence="2" id="KW-0238">DNA-binding</keyword>
<organism evidence="6 7">
    <name type="scientific">Streptomyces rameus</name>
    <dbReference type="NCBI Taxonomy" id="68261"/>
    <lineage>
        <taxon>Bacteria</taxon>
        <taxon>Bacillati</taxon>
        <taxon>Actinomycetota</taxon>
        <taxon>Actinomycetes</taxon>
        <taxon>Kitasatosporales</taxon>
        <taxon>Streptomycetaceae</taxon>
        <taxon>Streptomyces</taxon>
    </lineage>
</organism>
<dbReference type="Pfam" id="PF14525">
    <property type="entry name" value="AraC_binding_2"/>
    <property type="match status" value="1"/>
</dbReference>
<comment type="caution">
    <text evidence="6">The sequence shown here is derived from an EMBL/GenBank/DDBJ whole genome shotgun (WGS) entry which is preliminary data.</text>
</comment>
<evidence type="ECO:0000256" key="3">
    <source>
        <dbReference type="ARBA" id="ARBA00023163"/>
    </source>
</evidence>
<dbReference type="EMBL" id="BAAAVM010000011">
    <property type="protein sequence ID" value="GAA3125947.1"/>
    <property type="molecule type" value="Genomic_DNA"/>
</dbReference>
<feature type="domain" description="HTH araC/xylS-type" evidence="5">
    <location>
        <begin position="216"/>
        <end position="317"/>
    </location>
</feature>
<dbReference type="SMART" id="SM00342">
    <property type="entry name" value="HTH_ARAC"/>
    <property type="match status" value="1"/>
</dbReference>
<proteinExistence type="predicted"/>
<dbReference type="PROSITE" id="PS01124">
    <property type="entry name" value="HTH_ARAC_FAMILY_2"/>
    <property type="match status" value="1"/>
</dbReference>
<dbReference type="PANTHER" id="PTHR46796">
    <property type="entry name" value="HTH-TYPE TRANSCRIPTIONAL ACTIVATOR RHAS-RELATED"/>
    <property type="match status" value="1"/>
</dbReference>
<dbReference type="Pfam" id="PF12833">
    <property type="entry name" value="HTH_18"/>
    <property type="match status" value="1"/>
</dbReference>
<feature type="compositionally biased region" description="Basic and acidic residues" evidence="4">
    <location>
        <begin position="324"/>
        <end position="336"/>
    </location>
</feature>
<sequence length="336" mass="37512">MRAIVVDTAELAERERADVWVETMAMAQVTQRVRFLDRATVQGRIEVLPLGAGQISVLSHAAVEAQRTPRLVRQSDPEMYHAALVTSGEVGIEQFRQSTLLRQGDVGFFDSSHSFDTFTGEIPTRTLILQFPKRLLWGGEKTFKGLCGRSLPATEGIGRIFATFMDEVADQYGTLTPQDATVLQDTALDLLTGLLRHHLGRDSAASHGSGTEAMYLRITAYIGEHLHEPGLAPEEIARAHSISVRYLHRIFQQNGTTPRAFVRRQRLDHCRRDLADPALRAVPIRTIAARWGYPQADAFSRAFRSHTGMSPREYRAGRSVSESGRGKTPSEHRERD</sequence>
<feature type="region of interest" description="Disordered" evidence="4">
    <location>
        <begin position="310"/>
        <end position="336"/>
    </location>
</feature>
<gene>
    <name evidence="6" type="ORF">GCM10010521_10730</name>
</gene>
<keyword evidence="1" id="KW-0805">Transcription regulation</keyword>
<evidence type="ECO:0000313" key="7">
    <source>
        <dbReference type="Proteomes" id="UP001500893"/>
    </source>
</evidence>
<dbReference type="InterPro" id="IPR020449">
    <property type="entry name" value="Tscrpt_reg_AraC-type_HTH"/>
</dbReference>
<dbReference type="RefSeq" id="WP_345047614.1">
    <property type="nucleotide sequence ID" value="NZ_BAAAVM010000011.1"/>
</dbReference>